<reference evidence="2 3" key="1">
    <citation type="journal article" date="2016" name="Front. Microbiol.">
        <title>Comparative Genomics Analysis of Streptomyces Species Reveals Their Adaptation to the Marine Environment and Their Diversity at the Genomic Level.</title>
        <authorList>
            <person name="Tian X."/>
            <person name="Zhang Z."/>
            <person name="Yang T."/>
            <person name="Chen M."/>
            <person name="Li J."/>
            <person name="Chen F."/>
            <person name="Yang J."/>
            <person name="Li W."/>
            <person name="Zhang B."/>
            <person name="Zhang Z."/>
            <person name="Wu J."/>
            <person name="Zhang C."/>
            <person name="Long L."/>
            <person name="Xiao J."/>
        </authorList>
    </citation>
    <scope>NUCLEOTIDE SEQUENCE [LARGE SCALE GENOMIC DNA]</scope>
    <source>
        <strain evidence="2 3">SCSIO 10429</strain>
    </source>
</reference>
<organism evidence="2 3">
    <name type="scientific">Streptomyces nanshensis</name>
    <dbReference type="NCBI Taxonomy" id="518642"/>
    <lineage>
        <taxon>Bacteria</taxon>
        <taxon>Bacillati</taxon>
        <taxon>Actinomycetota</taxon>
        <taxon>Actinomycetes</taxon>
        <taxon>Kitasatosporales</taxon>
        <taxon>Streptomycetaceae</taxon>
        <taxon>Streptomyces</taxon>
    </lineage>
</organism>
<gene>
    <name evidence="2" type="ORF">AN218_27075</name>
</gene>
<dbReference type="AlphaFoldDB" id="A0A1E7KWK7"/>
<sequence length="540" mass="58922">MGDLPVVEGDKLPNEQLGSWFMRSGWSKGELARQVNRRARRLGAHHISTDTSRVRRWLDGEQPREPIPRILSELFSERFGCVVAVEDLGLRPARQSPAASGVDLPWAGPQTVAMINEFTRSDLMLGRRGFLGTSLSVSAGPSLIEPMQRWLVPAPSVPDAGADVPVPGAAASPHGTGPEASASVSGSGSPTARGSGARVVALHGGGGARRRTEKLSMPEIELLEHTTVMFRQWDAQCGGGLRRKAVVGQLHEVTDLLQERHAEPIGRRLFRVTAELAALAGWMSYDVGLQPTAQKYFVLALHAAKEAGDRPLGSYVLSKMSRQMIHLGRPDDALELIHLAQYGSREGATARTQAMLHAMEARAYANMGQPGKCRRAVRMAEDTFEDTLPGDGDPDWIRFFSEAELTAETAHSYRDLAYSSGRSPTYASMARPAMERAVELFRREAEETEGGGHRRSYALNLLGMASVHLLQREPEHCAVRAVEAIEVARRLRSERVNNRLRRTAAWAARDFGEVAEVVRLGERLAVEMPDTETPASAAAG</sequence>
<accession>A0A1E7KWK7</accession>
<comment type="caution">
    <text evidence="2">The sequence shown here is derived from an EMBL/GenBank/DDBJ whole genome shotgun (WGS) entry which is preliminary data.</text>
</comment>
<feature type="compositionally biased region" description="Low complexity" evidence="1">
    <location>
        <begin position="162"/>
        <end position="173"/>
    </location>
</feature>
<evidence type="ECO:0000313" key="3">
    <source>
        <dbReference type="Proteomes" id="UP000176005"/>
    </source>
</evidence>
<evidence type="ECO:0000313" key="2">
    <source>
        <dbReference type="EMBL" id="OEV08318.1"/>
    </source>
</evidence>
<dbReference type="PATRIC" id="fig|518642.10.peg.6239"/>
<feature type="compositionally biased region" description="Polar residues" evidence="1">
    <location>
        <begin position="182"/>
        <end position="192"/>
    </location>
</feature>
<dbReference type="EMBL" id="LJGW01000430">
    <property type="protein sequence ID" value="OEV08318.1"/>
    <property type="molecule type" value="Genomic_DNA"/>
</dbReference>
<feature type="region of interest" description="Disordered" evidence="1">
    <location>
        <begin position="162"/>
        <end position="196"/>
    </location>
</feature>
<dbReference type="Proteomes" id="UP000176005">
    <property type="component" value="Unassembled WGS sequence"/>
</dbReference>
<evidence type="ECO:0000256" key="1">
    <source>
        <dbReference type="SAM" id="MobiDB-lite"/>
    </source>
</evidence>
<name>A0A1E7KWK7_9ACTN</name>
<proteinExistence type="predicted"/>
<dbReference type="RefSeq" id="WP_070019749.1">
    <property type="nucleotide sequence ID" value="NZ_LJGW01000430.1"/>
</dbReference>
<protein>
    <submittedName>
        <fullName evidence="2">NsdA</fullName>
    </submittedName>
</protein>
<keyword evidence="3" id="KW-1185">Reference proteome</keyword>